<evidence type="ECO:0000256" key="4">
    <source>
        <dbReference type="ARBA" id="ARBA00022475"/>
    </source>
</evidence>
<feature type="transmembrane region" description="Helical" evidence="8">
    <location>
        <begin position="178"/>
        <end position="206"/>
    </location>
</feature>
<dbReference type="PROSITE" id="PS01303">
    <property type="entry name" value="BCCT"/>
    <property type="match status" value="1"/>
</dbReference>
<keyword evidence="4" id="KW-1003">Cell membrane</keyword>
<evidence type="ECO:0000256" key="8">
    <source>
        <dbReference type="SAM" id="Phobius"/>
    </source>
</evidence>
<feature type="transmembrane region" description="Helical" evidence="8">
    <location>
        <begin position="35"/>
        <end position="58"/>
    </location>
</feature>
<keyword evidence="6 8" id="KW-1133">Transmembrane helix</keyword>
<evidence type="ECO:0000256" key="6">
    <source>
        <dbReference type="ARBA" id="ARBA00022989"/>
    </source>
</evidence>
<gene>
    <name evidence="9" type="ORF">KYC_08960</name>
</gene>
<name>H0F4V0_9BURK</name>
<dbReference type="GO" id="GO:0022857">
    <property type="term" value="F:transmembrane transporter activity"/>
    <property type="evidence" value="ECO:0007669"/>
    <property type="project" value="InterPro"/>
</dbReference>
<protein>
    <submittedName>
        <fullName evidence="9">High-affinity choline transporter</fullName>
    </submittedName>
</protein>
<reference evidence="9 10" key="1">
    <citation type="journal article" date="2012" name="J. Bacteriol.">
        <title>Genome sequence of the highly efficient arsenite-oxidizing bacterium Achromobacter arsenitoxydans SY8.</title>
        <authorList>
            <person name="Li X."/>
            <person name="Hu Y."/>
            <person name="Gong J."/>
            <person name="Lin Y."/>
            <person name="Johnstone L."/>
            <person name="Rensing C."/>
            <person name="Wang G."/>
        </authorList>
    </citation>
    <scope>NUCLEOTIDE SEQUENCE [LARGE SCALE GENOMIC DNA]</scope>
    <source>
        <strain evidence="9 10">SY8</strain>
    </source>
</reference>
<dbReference type="InterPro" id="IPR018093">
    <property type="entry name" value="BCCT_CS"/>
</dbReference>
<evidence type="ECO:0000313" key="9">
    <source>
        <dbReference type="EMBL" id="EHK66657.1"/>
    </source>
</evidence>
<keyword evidence="10" id="KW-1185">Reference proteome</keyword>
<dbReference type="InterPro" id="IPR000060">
    <property type="entry name" value="BCCT_transptr"/>
</dbReference>
<dbReference type="EMBL" id="AGUF01000038">
    <property type="protein sequence ID" value="EHK66657.1"/>
    <property type="molecule type" value="Genomic_DNA"/>
</dbReference>
<feature type="transmembrane region" description="Helical" evidence="8">
    <location>
        <begin position="241"/>
        <end position="264"/>
    </location>
</feature>
<evidence type="ECO:0000256" key="1">
    <source>
        <dbReference type="ARBA" id="ARBA00004651"/>
    </source>
</evidence>
<dbReference type="AlphaFoldDB" id="H0F4V0"/>
<comment type="subcellular location">
    <subcellularLocation>
        <location evidence="1">Cell membrane</location>
        <topology evidence="1">Multi-pass membrane protein</topology>
    </subcellularLocation>
</comment>
<keyword evidence="5 8" id="KW-0812">Transmembrane</keyword>
<evidence type="ECO:0000256" key="5">
    <source>
        <dbReference type="ARBA" id="ARBA00022692"/>
    </source>
</evidence>
<evidence type="ECO:0000313" key="10">
    <source>
        <dbReference type="Proteomes" id="UP000003113"/>
    </source>
</evidence>
<dbReference type="STRING" id="477184.KYC_08960"/>
<dbReference type="PATRIC" id="fig|477184.5.peg.1774"/>
<dbReference type="PANTHER" id="PTHR30047">
    <property type="entry name" value="HIGH-AFFINITY CHOLINE TRANSPORT PROTEIN-RELATED"/>
    <property type="match status" value="1"/>
</dbReference>
<dbReference type="eggNOG" id="COG1292">
    <property type="taxonomic scope" value="Bacteria"/>
</dbReference>
<keyword evidence="7 8" id="KW-0472">Membrane</keyword>
<keyword evidence="3" id="KW-0813">Transport</keyword>
<evidence type="ECO:0000256" key="7">
    <source>
        <dbReference type="ARBA" id="ARBA00023136"/>
    </source>
</evidence>
<organism evidence="9 10">
    <name type="scientific">Achromobacter arsenitoxydans SY8</name>
    <dbReference type="NCBI Taxonomy" id="477184"/>
    <lineage>
        <taxon>Bacteria</taxon>
        <taxon>Pseudomonadati</taxon>
        <taxon>Pseudomonadota</taxon>
        <taxon>Betaproteobacteria</taxon>
        <taxon>Burkholderiales</taxon>
        <taxon>Alcaligenaceae</taxon>
        <taxon>Achromobacter</taxon>
    </lineage>
</organism>
<sequence length="429" mass="47889">MQSQIILIVITCGLATVSVASGLDKGIRILSETNLALAVVLLLFVLIVGPTVFLFQTFVQNTGAYLSDIVNKTFNLYAYEPTDWIGGWTLFYWGWWIAWSPFVGLFIARISRGRTIREFVTGVLLVPAGFTLFWMTVFGDTAIHMILVDNVQDLAQVVEADSSLALFAFLEKLPWSGVLSIVAIVMVAVFFVTSADSGALVVDLLASGGQDRTPVWQRIFWSLLMGAVAIALLLADGLTALQTATIASALPFSIILLLSLWGLFKALRLDATKRGIRYQSLTLSRPARGGQSWERRLRNMVMMPRRAHVQRFIADVVRPAFEDVADELRKQGYAVEVRESEGDGGVILEVSHGEHLDFSYAVQPQAFVRPSLTPDEAADEEERKYFRAEVHLREGGQDYDIMGWSRDAVIGDILDQYERHRHYLHMVRG</sequence>
<comment type="similarity">
    <text evidence="2">Belongs to the BCCT transporter (TC 2.A.15) family.</text>
</comment>
<feature type="transmembrane region" description="Helical" evidence="8">
    <location>
        <begin position="218"/>
        <end position="235"/>
    </location>
</feature>
<comment type="caution">
    <text evidence="9">The sequence shown here is derived from an EMBL/GenBank/DDBJ whole genome shotgun (WGS) entry which is preliminary data.</text>
</comment>
<proteinExistence type="inferred from homology"/>
<accession>H0F4V0</accession>
<dbReference type="Pfam" id="PF02028">
    <property type="entry name" value="BCCT"/>
    <property type="match status" value="1"/>
</dbReference>
<evidence type="ECO:0000256" key="2">
    <source>
        <dbReference type="ARBA" id="ARBA00005658"/>
    </source>
</evidence>
<dbReference type="PANTHER" id="PTHR30047:SF7">
    <property type="entry name" value="HIGH-AFFINITY CHOLINE TRANSPORT PROTEIN"/>
    <property type="match status" value="1"/>
</dbReference>
<dbReference type="GO" id="GO:0005886">
    <property type="term" value="C:plasma membrane"/>
    <property type="evidence" value="ECO:0007669"/>
    <property type="project" value="UniProtKB-SubCell"/>
</dbReference>
<feature type="transmembrane region" description="Helical" evidence="8">
    <location>
        <begin position="6"/>
        <end position="23"/>
    </location>
</feature>
<feature type="transmembrane region" description="Helical" evidence="8">
    <location>
        <begin position="119"/>
        <end position="137"/>
    </location>
</feature>
<dbReference type="Proteomes" id="UP000003113">
    <property type="component" value="Unassembled WGS sequence"/>
</dbReference>
<evidence type="ECO:0000256" key="3">
    <source>
        <dbReference type="ARBA" id="ARBA00022448"/>
    </source>
</evidence>
<feature type="transmembrane region" description="Helical" evidence="8">
    <location>
        <begin position="85"/>
        <end position="107"/>
    </location>
</feature>